<keyword evidence="2" id="KW-0229">DNA integration</keyword>
<evidence type="ECO:0000256" key="4">
    <source>
        <dbReference type="ARBA" id="ARBA00023172"/>
    </source>
</evidence>
<keyword evidence="7" id="KW-1185">Reference proteome</keyword>
<dbReference type="Proteomes" id="UP000823401">
    <property type="component" value="Unassembled WGS sequence"/>
</dbReference>
<proteinExistence type="inferred from homology"/>
<evidence type="ECO:0000256" key="3">
    <source>
        <dbReference type="ARBA" id="ARBA00023125"/>
    </source>
</evidence>
<feature type="domain" description="Tyr recombinase" evidence="5">
    <location>
        <begin position="171"/>
        <end position="372"/>
    </location>
</feature>
<dbReference type="InterPro" id="IPR028259">
    <property type="entry name" value="AP2-like_int_N"/>
</dbReference>
<evidence type="ECO:0000256" key="2">
    <source>
        <dbReference type="ARBA" id="ARBA00022908"/>
    </source>
</evidence>
<evidence type="ECO:0000256" key="1">
    <source>
        <dbReference type="ARBA" id="ARBA00008857"/>
    </source>
</evidence>
<comment type="similarity">
    <text evidence="1">Belongs to the 'phage' integrase family.</text>
</comment>
<dbReference type="Pfam" id="PF14659">
    <property type="entry name" value="Phage_int_SAM_3"/>
    <property type="match status" value="1"/>
</dbReference>
<dbReference type="PANTHER" id="PTHR30349:SF64">
    <property type="entry name" value="PROPHAGE INTEGRASE INTD-RELATED"/>
    <property type="match status" value="1"/>
</dbReference>
<dbReference type="InterPro" id="IPR004107">
    <property type="entry name" value="Integrase_SAM-like_N"/>
</dbReference>
<evidence type="ECO:0000259" key="5">
    <source>
        <dbReference type="PROSITE" id="PS51898"/>
    </source>
</evidence>
<evidence type="ECO:0000313" key="7">
    <source>
        <dbReference type="Proteomes" id="UP000823401"/>
    </source>
</evidence>
<sequence length="380" mass="44589">MIEQYELINGKTQYEINHYLGINALTGEEQRIRKRGFSSLSEAKLYISRKEVEFENSHGRIKKKPKRQKFEDVYRLWFKQYKLTVKEVTYKHSKKATDLHALPVLGKYYIDMISVEMCQDLVNNWYSSYTKATMLVSIVNRIFKFAISANYCSENPMSMIIRPRNTHKKDYDAPFYSKNELIHFFECISKTENNIKLVLFRVLAFTGLHRGEILGLQWRDIDEVNHTLSVRRVLAEGIEGTIFQDPKTSASKRTISIDNTTMKILQDWKRAQRIDFLKLGINTNGPSQLVFTNEHNKHLNLYYISTALQRIISAHKLKHLNVHRFRHTHCALLFEAGLEIKEVQERLGHSSIETTMNIYDHVTENRREDAADKFANFMSL</sequence>
<dbReference type="InterPro" id="IPR011010">
    <property type="entry name" value="DNA_brk_join_enz"/>
</dbReference>
<dbReference type="Pfam" id="PF00589">
    <property type="entry name" value="Phage_integrase"/>
    <property type="match status" value="1"/>
</dbReference>
<gene>
    <name evidence="6" type="ORF">HYQ42_09790</name>
</gene>
<dbReference type="PROSITE" id="PS51898">
    <property type="entry name" value="TYR_RECOMBINASE"/>
    <property type="match status" value="1"/>
</dbReference>
<dbReference type="InterPro" id="IPR050090">
    <property type="entry name" value="Tyrosine_recombinase_XerCD"/>
</dbReference>
<dbReference type="Gene3D" id="1.10.150.130">
    <property type="match status" value="1"/>
</dbReference>
<dbReference type="RefSeq" id="WP_197105111.1">
    <property type="nucleotide sequence ID" value="NZ_JACCEL010000027.1"/>
</dbReference>
<dbReference type="InterPro" id="IPR002104">
    <property type="entry name" value="Integrase_catalytic"/>
</dbReference>
<dbReference type="CDD" id="cd01189">
    <property type="entry name" value="INT_ICEBs1_C_like"/>
    <property type="match status" value="1"/>
</dbReference>
<protein>
    <submittedName>
        <fullName evidence="6">Site-specific integrase</fullName>
    </submittedName>
</protein>
<dbReference type="InterPro" id="IPR013762">
    <property type="entry name" value="Integrase-like_cat_sf"/>
</dbReference>
<dbReference type="EMBL" id="JACCEL010000027">
    <property type="protein sequence ID" value="MBG9979075.1"/>
    <property type="molecule type" value="Genomic_DNA"/>
</dbReference>
<evidence type="ECO:0000313" key="6">
    <source>
        <dbReference type="EMBL" id="MBG9979075.1"/>
    </source>
</evidence>
<dbReference type="SUPFAM" id="SSF56349">
    <property type="entry name" value="DNA breaking-rejoining enzymes"/>
    <property type="match status" value="1"/>
</dbReference>
<keyword evidence="4" id="KW-0233">DNA recombination</keyword>
<keyword evidence="3" id="KW-0238">DNA-binding</keyword>
<name>A0ABS0LN88_9LACT</name>
<dbReference type="PANTHER" id="PTHR30349">
    <property type="entry name" value="PHAGE INTEGRASE-RELATED"/>
    <property type="match status" value="1"/>
</dbReference>
<dbReference type="Pfam" id="PF14657">
    <property type="entry name" value="Arm-DNA-bind_4"/>
    <property type="match status" value="1"/>
</dbReference>
<organism evidence="6 7">
    <name type="scientific">Ruoffia tabacinasalis</name>
    <dbReference type="NCBI Taxonomy" id="87458"/>
    <lineage>
        <taxon>Bacteria</taxon>
        <taxon>Bacillati</taxon>
        <taxon>Bacillota</taxon>
        <taxon>Bacilli</taxon>
        <taxon>Lactobacillales</taxon>
        <taxon>Aerococcaceae</taxon>
        <taxon>Ruoffia</taxon>
    </lineage>
</organism>
<accession>A0ABS0LN88</accession>
<dbReference type="InterPro" id="IPR010998">
    <property type="entry name" value="Integrase_recombinase_N"/>
</dbReference>
<comment type="caution">
    <text evidence="6">The sequence shown here is derived from an EMBL/GenBank/DDBJ whole genome shotgun (WGS) entry which is preliminary data.</text>
</comment>
<reference evidence="6 7" key="1">
    <citation type="submission" date="2020-07" db="EMBL/GenBank/DDBJ databases">
        <title>Facklamia lactis sp. nov., isolated from raw milk.</title>
        <authorList>
            <person name="Doll E.V."/>
            <person name="Huptas C."/>
            <person name="Staib L."/>
            <person name="Wenning M."/>
            <person name="Scherer S."/>
        </authorList>
    </citation>
    <scope>NUCLEOTIDE SEQUENCE [LARGE SCALE GENOMIC DNA]</scope>
    <source>
        <strain evidence="6 7">DSM 104272</strain>
    </source>
</reference>
<dbReference type="Gene3D" id="1.10.443.10">
    <property type="entry name" value="Intergrase catalytic core"/>
    <property type="match status" value="1"/>
</dbReference>